<evidence type="ECO:0000313" key="5">
    <source>
        <dbReference type="Proteomes" id="UP001056708"/>
    </source>
</evidence>
<keyword evidence="1" id="KW-0175">Coiled coil</keyword>
<organism evidence="4 5">
    <name type="scientific">Phormidium yuhuli AB48</name>
    <dbReference type="NCBI Taxonomy" id="2940671"/>
    <lineage>
        <taxon>Bacteria</taxon>
        <taxon>Bacillati</taxon>
        <taxon>Cyanobacteriota</taxon>
        <taxon>Cyanophyceae</taxon>
        <taxon>Oscillatoriophycideae</taxon>
        <taxon>Oscillatoriales</taxon>
        <taxon>Oscillatoriaceae</taxon>
        <taxon>Phormidium</taxon>
        <taxon>Phormidium yuhuli</taxon>
    </lineage>
</organism>
<keyword evidence="5" id="KW-1185">Reference proteome</keyword>
<protein>
    <submittedName>
        <fullName evidence="4">Uncharacterized protein</fullName>
    </submittedName>
</protein>
<feature type="compositionally biased region" description="Polar residues" evidence="2">
    <location>
        <begin position="8"/>
        <end position="19"/>
    </location>
</feature>
<feature type="region of interest" description="Disordered" evidence="2">
    <location>
        <begin position="88"/>
        <end position="158"/>
    </location>
</feature>
<reference evidence="4" key="1">
    <citation type="submission" date="2022-06" db="EMBL/GenBank/DDBJ databases">
        <title>Genome sequence of Phormidium yuhuli AB48 isolated from an industrial photobioreactor environment.</title>
        <authorList>
            <person name="Qiu Y."/>
            <person name="Noonan A.J.C."/>
            <person name="Dofher K."/>
            <person name="Koch M."/>
            <person name="Kieft B."/>
            <person name="Lin X."/>
            <person name="Ziels R.M."/>
            <person name="Hallam S.J."/>
        </authorList>
    </citation>
    <scope>NUCLEOTIDE SEQUENCE</scope>
    <source>
        <strain evidence="4">AB48</strain>
    </source>
</reference>
<keyword evidence="3" id="KW-1133">Transmembrane helix</keyword>
<feature type="compositionally biased region" description="Low complexity" evidence="2">
    <location>
        <begin position="130"/>
        <end position="148"/>
    </location>
</feature>
<feature type="transmembrane region" description="Helical" evidence="3">
    <location>
        <begin position="174"/>
        <end position="195"/>
    </location>
</feature>
<keyword evidence="3" id="KW-0472">Membrane</keyword>
<dbReference type="EMBL" id="CP098611">
    <property type="protein sequence ID" value="USR92014.1"/>
    <property type="molecule type" value="Genomic_DNA"/>
</dbReference>
<sequence>MQHPNPHGSGNPNGQSPSVPLTVYRELAAELQATQAMLDSLHAQNQQLSRENQNLSHQNQQLLSEVHNVVNSALSLGQIADALHGATHAPADLSPQSHSSPRRSEALPQLDRPQGTLPANPPKPGQSQDPLSNLPPLYPNNSPSRQPSNPTPRPRFPAVELNGVGNELSAKGGLWLLIAIFAIIITAFGAGYWFMRPIYERLLQPQSSPQPQPQQPYRP</sequence>
<dbReference type="RefSeq" id="WP_252664093.1">
    <property type="nucleotide sequence ID" value="NZ_CP098611.1"/>
</dbReference>
<accession>A0ABY5AS18</accession>
<evidence type="ECO:0000256" key="3">
    <source>
        <dbReference type="SAM" id="Phobius"/>
    </source>
</evidence>
<dbReference type="Proteomes" id="UP001056708">
    <property type="component" value="Chromosome"/>
</dbReference>
<name>A0ABY5AS18_9CYAN</name>
<feature type="coiled-coil region" evidence="1">
    <location>
        <begin position="24"/>
        <end position="65"/>
    </location>
</feature>
<evidence type="ECO:0000313" key="4">
    <source>
        <dbReference type="EMBL" id="USR92014.1"/>
    </source>
</evidence>
<gene>
    <name evidence="4" type="ORF">NEA10_04625</name>
</gene>
<feature type="region of interest" description="Disordered" evidence="2">
    <location>
        <begin position="1"/>
        <end position="21"/>
    </location>
</feature>
<proteinExistence type="predicted"/>
<evidence type="ECO:0000256" key="2">
    <source>
        <dbReference type="SAM" id="MobiDB-lite"/>
    </source>
</evidence>
<evidence type="ECO:0000256" key="1">
    <source>
        <dbReference type="SAM" id="Coils"/>
    </source>
</evidence>
<keyword evidence="3" id="KW-0812">Transmembrane</keyword>